<dbReference type="SUPFAM" id="SSF51338">
    <property type="entry name" value="Composite domain of metallo-dependent hydrolases"/>
    <property type="match status" value="2"/>
</dbReference>
<protein>
    <recommendedName>
        <fullName evidence="2">Amidohydrolase-related domain-containing protein</fullName>
    </recommendedName>
</protein>
<feature type="chain" id="PRO_5003639753" description="Amidohydrolase-related domain-containing protein" evidence="1">
    <location>
        <begin position="27"/>
        <end position="436"/>
    </location>
</feature>
<accession>I1E2V1</accession>
<dbReference type="InterPro" id="IPR011059">
    <property type="entry name" value="Metal-dep_hydrolase_composite"/>
</dbReference>
<evidence type="ECO:0000313" key="3">
    <source>
        <dbReference type="EMBL" id="GAB60629.1"/>
    </source>
</evidence>
<dbReference type="Pfam" id="PF01979">
    <property type="entry name" value="Amidohydro_1"/>
    <property type="match status" value="1"/>
</dbReference>
<comment type="caution">
    <text evidence="3">The sequence shown here is derived from an EMBL/GenBank/DDBJ whole genome shotgun (WGS) entry which is preliminary data.</text>
</comment>
<organism evidence="3 4">
    <name type="scientific">Rheinheimera nanhaiensis E407-8</name>
    <dbReference type="NCBI Taxonomy" id="562729"/>
    <lineage>
        <taxon>Bacteria</taxon>
        <taxon>Pseudomonadati</taxon>
        <taxon>Pseudomonadota</taxon>
        <taxon>Gammaproteobacteria</taxon>
        <taxon>Chromatiales</taxon>
        <taxon>Chromatiaceae</taxon>
        <taxon>Rheinheimera</taxon>
    </lineage>
</organism>
<gene>
    <name evidence="3" type="ORF">RNAN_3655</name>
</gene>
<feature type="domain" description="Amidohydrolase-related" evidence="2">
    <location>
        <begin position="83"/>
        <end position="433"/>
    </location>
</feature>
<dbReference type="Proteomes" id="UP000004374">
    <property type="component" value="Unassembled WGS sequence"/>
</dbReference>
<dbReference type="Gene3D" id="2.30.40.10">
    <property type="entry name" value="Urease, subunit C, domain 1"/>
    <property type="match status" value="1"/>
</dbReference>
<proteinExistence type="predicted"/>
<dbReference type="InterPro" id="IPR032466">
    <property type="entry name" value="Metal_Hydrolase"/>
</dbReference>
<dbReference type="PANTHER" id="PTHR43135">
    <property type="entry name" value="ALPHA-D-RIBOSE 1-METHYLPHOSPHONATE 5-TRIPHOSPHATE DIPHOSPHATASE"/>
    <property type="match status" value="1"/>
</dbReference>
<dbReference type="EMBL" id="BAFK01000035">
    <property type="protein sequence ID" value="GAB60629.1"/>
    <property type="molecule type" value="Genomic_DNA"/>
</dbReference>
<evidence type="ECO:0000256" key="1">
    <source>
        <dbReference type="SAM" id="SignalP"/>
    </source>
</evidence>
<dbReference type="STRING" id="562729.RNAN_3655"/>
<reference evidence="3 4" key="1">
    <citation type="journal article" date="2012" name="J. Bacteriol.">
        <title>Genome Sequence of the Protease-Producing Bacterium Rheinheimera nanhaiensis E407-8T, Isolated from Deep-Sea Sediment of the South China Sea.</title>
        <authorList>
            <person name="Zhang X.-Y."/>
            <person name="Zhang Y.-J."/>
            <person name="Qin Q.-L."/>
            <person name="Xie B.-B."/>
            <person name="Chen X.-L."/>
            <person name="Zhou B.-C."/>
            <person name="Zhang Y.-Z."/>
        </authorList>
    </citation>
    <scope>NUCLEOTIDE SEQUENCE [LARGE SCALE GENOMIC DNA]</scope>
    <source>
        <strain evidence="3 4">E407-8</strain>
    </source>
</reference>
<dbReference type="PANTHER" id="PTHR43135:SF3">
    <property type="entry name" value="ALPHA-D-RIBOSE 1-METHYLPHOSPHONATE 5-TRIPHOSPHATE DIPHOSPHATASE"/>
    <property type="match status" value="1"/>
</dbReference>
<dbReference type="SUPFAM" id="SSF51556">
    <property type="entry name" value="Metallo-dependent hydrolases"/>
    <property type="match status" value="1"/>
</dbReference>
<keyword evidence="1" id="KW-0732">Signal</keyword>
<evidence type="ECO:0000313" key="4">
    <source>
        <dbReference type="Proteomes" id="UP000004374"/>
    </source>
</evidence>
<dbReference type="InterPro" id="IPR057744">
    <property type="entry name" value="OTAase-like"/>
</dbReference>
<dbReference type="CDD" id="cd01299">
    <property type="entry name" value="Met_dep_hydrolase_A"/>
    <property type="match status" value="1"/>
</dbReference>
<dbReference type="InterPro" id="IPR051781">
    <property type="entry name" value="Metallo-dep_Hydrolase"/>
</dbReference>
<dbReference type="InterPro" id="IPR006680">
    <property type="entry name" value="Amidohydro-rel"/>
</dbReference>
<keyword evidence="4" id="KW-1185">Reference proteome</keyword>
<sequence length="436" mass="46367">MRRLFALTLISSLVSLSSFMPVTAVAAPEKLILAGQLLEVQSGKLRANQAILLEQDRIHSIVPIATLTSEQQALPSTDLTGYTVLPGLIDMHVHLTANPAQHGYRRLQQTPARQALFGVTAAKATVEAGFTTVRNLGAAGFADVDLRDAINAGEITGPRMRVSGPSLCMTGGHCDNNLLPHTYQASGDGVANGADAIRAKVRSNMKYGADVIKFTATGGVLSRNTDVNASQYSLAEMQALVAEAKDRGAIVAAHAHGLRGIKRALEAGVDSIEHASFIDDDAIKLAKRNGTFLVMDIYVSDYILQEGEAAGILPESLAKERTVGQLQRQNFSKAVKAGLNIAYGTDAGVYTHGLNARQLNYMVQWGMTPLQAIQSATINAATLLNWRNEQGQLNVGVLQAGAYADMVAVKGNPLEQITLLEAIPVVIKGGEVVKQP</sequence>
<name>I1E2V1_9GAMM</name>
<dbReference type="AlphaFoldDB" id="I1E2V1"/>
<evidence type="ECO:0000259" key="2">
    <source>
        <dbReference type="Pfam" id="PF01979"/>
    </source>
</evidence>
<dbReference type="GO" id="GO:0016810">
    <property type="term" value="F:hydrolase activity, acting on carbon-nitrogen (but not peptide) bonds"/>
    <property type="evidence" value="ECO:0007669"/>
    <property type="project" value="InterPro"/>
</dbReference>
<dbReference type="Gene3D" id="3.20.20.140">
    <property type="entry name" value="Metal-dependent hydrolases"/>
    <property type="match status" value="1"/>
</dbReference>
<feature type="signal peptide" evidence="1">
    <location>
        <begin position="1"/>
        <end position="26"/>
    </location>
</feature>
<dbReference type="RefSeq" id="WP_008224363.1">
    <property type="nucleotide sequence ID" value="NZ_BAFK01000035.1"/>
</dbReference>